<keyword evidence="1" id="KW-0175">Coiled coil</keyword>
<feature type="compositionally biased region" description="Low complexity" evidence="2">
    <location>
        <begin position="1"/>
        <end position="15"/>
    </location>
</feature>
<gene>
    <name evidence="3" type="ORF">CVT26_005477</name>
</gene>
<protein>
    <submittedName>
        <fullName evidence="3">Uncharacterized protein</fullName>
    </submittedName>
</protein>
<feature type="compositionally biased region" description="Pro residues" evidence="2">
    <location>
        <begin position="19"/>
        <end position="28"/>
    </location>
</feature>
<proteinExistence type="predicted"/>
<evidence type="ECO:0000256" key="1">
    <source>
        <dbReference type="SAM" id="Coils"/>
    </source>
</evidence>
<reference evidence="3 4" key="1">
    <citation type="journal article" date="2018" name="Evol. Lett.">
        <title>Horizontal gene cluster transfer increased hallucinogenic mushroom diversity.</title>
        <authorList>
            <person name="Reynolds H.T."/>
            <person name="Vijayakumar V."/>
            <person name="Gluck-Thaler E."/>
            <person name="Korotkin H.B."/>
            <person name="Matheny P.B."/>
            <person name="Slot J.C."/>
        </authorList>
    </citation>
    <scope>NUCLEOTIDE SEQUENCE [LARGE SCALE GENOMIC DNA]</scope>
    <source>
        <strain evidence="3 4">SRW20</strain>
    </source>
</reference>
<feature type="compositionally biased region" description="Basic and acidic residues" evidence="2">
    <location>
        <begin position="33"/>
        <end position="45"/>
    </location>
</feature>
<keyword evidence="4" id="KW-1185">Reference proteome</keyword>
<dbReference type="EMBL" id="NHYE01000361">
    <property type="protein sequence ID" value="PPR06217.1"/>
    <property type="molecule type" value="Genomic_DNA"/>
</dbReference>
<accession>A0A409YT68</accession>
<feature type="compositionally biased region" description="Polar residues" evidence="2">
    <location>
        <begin position="308"/>
        <end position="325"/>
    </location>
</feature>
<feature type="region of interest" description="Disordered" evidence="2">
    <location>
        <begin position="1"/>
        <end position="80"/>
    </location>
</feature>
<feature type="compositionally biased region" description="Low complexity" evidence="2">
    <location>
        <begin position="295"/>
        <end position="307"/>
    </location>
</feature>
<feature type="region of interest" description="Disordered" evidence="2">
    <location>
        <begin position="293"/>
        <end position="325"/>
    </location>
</feature>
<dbReference type="InParanoid" id="A0A409YT68"/>
<name>A0A409YT68_9AGAR</name>
<comment type="caution">
    <text evidence="3">The sequence shown here is derived from an EMBL/GenBank/DDBJ whole genome shotgun (WGS) entry which is preliminary data.</text>
</comment>
<dbReference type="AlphaFoldDB" id="A0A409YT68"/>
<dbReference type="Proteomes" id="UP000284706">
    <property type="component" value="Unassembled WGS sequence"/>
</dbReference>
<dbReference type="OrthoDB" id="3063101at2759"/>
<evidence type="ECO:0000256" key="2">
    <source>
        <dbReference type="SAM" id="MobiDB-lite"/>
    </source>
</evidence>
<evidence type="ECO:0000313" key="4">
    <source>
        <dbReference type="Proteomes" id="UP000284706"/>
    </source>
</evidence>
<feature type="coiled-coil region" evidence="1">
    <location>
        <begin position="126"/>
        <end position="174"/>
    </location>
</feature>
<sequence length="325" mass="36259">MTPITVSSSSPVSYVAGPPAFPMYPPSPMQLENIERRLSQPRVEHQPTPPHHASPSHHHQNSQSHSQSPAGPSPTSRPSMAIHQGADAVLELLEEERAHLTKLYHESIVQIESSVKNARAQDSLRLQHAERKVKSQEKSIEQLSSKLRDAKARAEEMEREMAGLRREHELLKEELSMVGLVWTPAAEPADDEEDSDAELGTGKLEFNARTKRIVHNFMRGARMQQKALKSSRLSASMPTVDLEDDRLSRSVTPTEFFDVLSGVMERGRKFATELEKQRRRERVKAEVNGNGTVEINNSISRSQSQSSTEGMTPTYISNNATLTSA</sequence>
<organism evidence="3 4">
    <name type="scientific">Gymnopilus dilepis</name>
    <dbReference type="NCBI Taxonomy" id="231916"/>
    <lineage>
        <taxon>Eukaryota</taxon>
        <taxon>Fungi</taxon>
        <taxon>Dikarya</taxon>
        <taxon>Basidiomycota</taxon>
        <taxon>Agaricomycotina</taxon>
        <taxon>Agaricomycetes</taxon>
        <taxon>Agaricomycetidae</taxon>
        <taxon>Agaricales</taxon>
        <taxon>Agaricineae</taxon>
        <taxon>Hymenogastraceae</taxon>
        <taxon>Gymnopilus</taxon>
    </lineage>
</organism>
<evidence type="ECO:0000313" key="3">
    <source>
        <dbReference type="EMBL" id="PPR06217.1"/>
    </source>
</evidence>